<protein>
    <recommendedName>
        <fullName evidence="5 9">Mannonate dehydratase</fullName>
        <ecNumber evidence="5 9">4.2.1.8</ecNumber>
    </recommendedName>
    <alternativeName>
        <fullName evidence="9">D-mannonate hydro-lyase</fullName>
    </alternativeName>
</protein>
<reference evidence="10 11" key="1">
    <citation type="submission" date="2020-07" db="EMBL/GenBank/DDBJ databases">
        <title>Characterization and genome sequencing of isolate MD1, a novel member within the family Lachnospiraceae.</title>
        <authorList>
            <person name="Rettenmaier R."/>
            <person name="Di Bello L."/>
            <person name="Zinser C."/>
            <person name="Scheitz K."/>
            <person name="Liebl W."/>
            <person name="Zverlov V."/>
        </authorList>
    </citation>
    <scope>NUCLEOTIDE SEQUENCE [LARGE SCALE GENOMIC DNA]</scope>
    <source>
        <strain evidence="10 11">MD1</strain>
    </source>
</reference>
<accession>A0A839K5H8</accession>
<dbReference type="InterPro" id="IPR036237">
    <property type="entry name" value="Xyl_isomerase-like_sf"/>
</dbReference>
<comment type="caution">
    <text evidence="10">The sequence shown here is derived from an EMBL/GenBank/DDBJ whole genome shotgun (WGS) entry which is preliminary data.</text>
</comment>
<dbReference type="InterPro" id="IPR004628">
    <property type="entry name" value="Man_deHydtase"/>
</dbReference>
<comment type="pathway">
    <text evidence="3 9">Carbohydrate metabolism; pentose and glucuronate interconversion.</text>
</comment>
<gene>
    <name evidence="9" type="primary">uxuA</name>
    <name evidence="10" type="ORF">H0486_13660</name>
</gene>
<evidence type="ECO:0000256" key="9">
    <source>
        <dbReference type="HAMAP-Rule" id="MF_00106"/>
    </source>
</evidence>
<evidence type="ECO:0000256" key="2">
    <source>
        <dbReference type="ARBA" id="ARBA00002713"/>
    </source>
</evidence>
<dbReference type="RefSeq" id="WP_228353533.1">
    <property type="nucleotide sequence ID" value="NZ_JACEGA010000001.1"/>
</dbReference>
<dbReference type="GO" id="GO:0042840">
    <property type="term" value="P:D-glucuronate catabolic process"/>
    <property type="evidence" value="ECO:0007669"/>
    <property type="project" value="TreeGrafter"/>
</dbReference>
<dbReference type="PIRSF" id="PIRSF016049">
    <property type="entry name" value="Man_dehyd"/>
    <property type="match status" value="1"/>
</dbReference>
<keyword evidence="6 9" id="KW-0408">Iron</keyword>
<keyword evidence="8 9" id="KW-0456">Lyase</keyword>
<dbReference type="GO" id="GO:0008198">
    <property type="term" value="F:ferrous iron binding"/>
    <property type="evidence" value="ECO:0007669"/>
    <property type="project" value="TreeGrafter"/>
</dbReference>
<dbReference type="NCBIfam" id="NF003027">
    <property type="entry name" value="PRK03906.1"/>
    <property type="match status" value="1"/>
</dbReference>
<dbReference type="Proteomes" id="UP000574276">
    <property type="component" value="Unassembled WGS sequence"/>
</dbReference>
<dbReference type="EMBL" id="JACEGA010000001">
    <property type="protein sequence ID" value="MBB2183921.1"/>
    <property type="molecule type" value="Genomic_DNA"/>
</dbReference>
<dbReference type="PANTHER" id="PTHR30387">
    <property type="entry name" value="MANNONATE DEHYDRATASE"/>
    <property type="match status" value="1"/>
</dbReference>
<dbReference type="Gene3D" id="3.20.20.150">
    <property type="entry name" value="Divalent-metal-dependent TIM barrel enzymes"/>
    <property type="match status" value="1"/>
</dbReference>
<evidence type="ECO:0000256" key="7">
    <source>
        <dbReference type="ARBA" id="ARBA00023211"/>
    </source>
</evidence>
<dbReference type="GO" id="GO:0008927">
    <property type="term" value="F:mannonate dehydratase activity"/>
    <property type="evidence" value="ECO:0007669"/>
    <property type="project" value="UniProtKB-UniRule"/>
</dbReference>
<evidence type="ECO:0000313" key="11">
    <source>
        <dbReference type="Proteomes" id="UP000574276"/>
    </source>
</evidence>
<dbReference type="PANTHER" id="PTHR30387:SF2">
    <property type="entry name" value="MANNONATE DEHYDRATASE"/>
    <property type="match status" value="1"/>
</dbReference>
<evidence type="ECO:0000256" key="1">
    <source>
        <dbReference type="ARBA" id="ARBA00001794"/>
    </source>
</evidence>
<dbReference type="HAMAP" id="MF_00106">
    <property type="entry name" value="UxuA"/>
    <property type="match status" value="1"/>
</dbReference>
<organism evidence="10 11">
    <name type="scientific">Variimorphobacter saccharofermentans</name>
    <dbReference type="NCBI Taxonomy" id="2755051"/>
    <lineage>
        <taxon>Bacteria</taxon>
        <taxon>Bacillati</taxon>
        <taxon>Bacillota</taxon>
        <taxon>Clostridia</taxon>
        <taxon>Lachnospirales</taxon>
        <taxon>Lachnospiraceae</taxon>
        <taxon>Variimorphobacter</taxon>
    </lineage>
</organism>
<evidence type="ECO:0000256" key="3">
    <source>
        <dbReference type="ARBA" id="ARBA00004892"/>
    </source>
</evidence>
<evidence type="ECO:0000256" key="5">
    <source>
        <dbReference type="ARBA" id="ARBA00012927"/>
    </source>
</evidence>
<dbReference type="AlphaFoldDB" id="A0A839K5H8"/>
<dbReference type="SUPFAM" id="SSF51658">
    <property type="entry name" value="Xylose isomerase-like"/>
    <property type="match status" value="1"/>
</dbReference>
<proteinExistence type="inferred from homology"/>
<sequence length="359" mass="40525">MKMIFRWFPGGDDSVTLEQIRQIPGITGVAAMLTDIPVGEVWPLDRLIKLREEVNAAGLELEVIESINVHEDIKKGLPSRDKYIENYIKSIENLSKIGVKCLCYNLMPVMDWLRSELAYPLKDGSTAMAYNHEEVLKLNPAAVANEMIGNSKGFSLPGWEPERMGVMSADIEFYQSLPEEQFWSNLKYFLDAVIPYAEKYDVKMAIHPDDPPFSIFGLPKVINNIDKIRKFLSLNSSPYNGLTICTGSLGGDLSNDLPAIISEFVSQGRVHFAHIRNVKHSSEKNFTESAHYSPCGDLDMYEIVKAFHDNGFTGYIRPDHGRMIWGEQARPGYGLYDRALGANYLLGLWEAIHKSSQKR</sequence>
<evidence type="ECO:0000313" key="10">
    <source>
        <dbReference type="EMBL" id="MBB2183921.1"/>
    </source>
</evidence>
<dbReference type="Pfam" id="PF03786">
    <property type="entry name" value="UxuA"/>
    <property type="match status" value="1"/>
</dbReference>
<evidence type="ECO:0000256" key="4">
    <source>
        <dbReference type="ARBA" id="ARBA00007389"/>
    </source>
</evidence>
<dbReference type="GO" id="GO:0030145">
    <property type="term" value="F:manganese ion binding"/>
    <property type="evidence" value="ECO:0007669"/>
    <property type="project" value="TreeGrafter"/>
</dbReference>
<evidence type="ECO:0000256" key="8">
    <source>
        <dbReference type="ARBA" id="ARBA00023239"/>
    </source>
</evidence>
<keyword evidence="11" id="KW-1185">Reference proteome</keyword>
<comment type="cofactor">
    <cofactor evidence="9">
        <name>Fe(2+)</name>
        <dbReference type="ChEBI" id="CHEBI:29033"/>
    </cofactor>
    <cofactor evidence="9">
        <name>Mn(2+)</name>
        <dbReference type="ChEBI" id="CHEBI:29035"/>
    </cofactor>
</comment>
<comment type="catalytic activity">
    <reaction evidence="1 9">
        <text>D-mannonate = 2-dehydro-3-deoxy-D-gluconate + H2O</text>
        <dbReference type="Rhea" id="RHEA:20097"/>
        <dbReference type="ChEBI" id="CHEBI:15377"/>
        <dbReference type="ChEBI" id="CHEBI:17767"/>
        <dbReference type="ChEBI" id="CHEBI:57990"/>
        <dbReference type="EC" id="4.2.1.8"/>
    </reaction>
</comment>
<comment type="function">
    <text evidence="2 9">Catalyzes the dehydration of D-mannonate.</text>
</comment>
<evidence type="ECO:0000256" key="6">
    <source>
        <dbReference type="ARBA" id="ARBA00023004"/>
    </source>
</evidence>
<dbReference type="UniPathway" id="UPA00246"/>
<comment type="similarity">
    <text evidence="4 9">Belongs to the mannonate dehydratase family.</text>
</comment>
<keyword evidence="7 9" id="KW-0464">Manganese</keyword>
<dbReference type="EC" id="4.2.1.8" evidence="5 9"/>
<name>A0A839K5H8_9FIRM</name>